<gene>
    <name evidence="2" type="ORF">AVDCRST_MAG56-4937</name>
</gene>
<evidence type="ECO:0000256" key="1">
    <source>
        <dbReference type="SAM" id="MobiDB-lite"/>
    </source>
</evidence>
<feature type="compositionally biased region" description="Basic and acidic residues" evidence="1">
    <location>
        <begin position="113"/>
        <end position="122"/>
    </location>
</feature>
<accession>A0A6J4K3K1</accession>
<organism evidence="2">
    <name type="scientific">uncultured Cytophagales bacterium</name>
    <dbReference type="NCBI Taxonomy" id="158755"/>
    <lineage>
        <taxon>Bacteria</taxon>
        <taxon>Pseudomonadati</taxon>
        <taxon>Bacteroidota</taxon>
        <taxon>Sphingobacteriia</taxon>
        <taxon>Sphingobacteriales</taxon>
        <taxon>environmental samples</taxon>
    </lineage>
</organism>
<feature type="compositionally biased region" description="Basic residues" evidence="1">
    <location>
        <begin position="68"/>
        <end position="89"/>
    </location>
</feature>
<dbReference type="EMBL" id="CADCTQ010000407">
    <property type="protein sequence ID" value="CAA9294787.1"/>
    <property type="molecule type" value="Genomic_DNA"/>
</dbReference>
<evidence type="ECO:0000313" key="2">
    <source>
        <dbReference type="EMBL" id="CAA9294787.1"/>
    </source>
</evidence>
<feature type="compositionally biased region" description="Basic residues" evidence="1">
    <location>
        <begin position="144"/>
        <end position="156"/>
    </location>
</feature>
<feature type="non-terminal residue" evidence="2">
    <location>
        <position position="1"/>
    </location>
</feature>
<reference evidence="2" key="1">
    <citation type="submission" date="2020-02" db="EMBL/GenBank/DDBJ databases">
        <authorList>
            <person name="Meier V. D."/>
        </authorList>
    </citation>
    <scope>NUCLEOTIDE SEQUENCE</scope>
    <source>
        <strain evidence="2">AVDCRST_MAG56</strain>
    </source>
</reference>
<feature type="non-terminal residue" evidence="2">
    <location>
        <position position="330"/>
    </location>
</feature>
<dbReference type="AlphaFoldDB" id="A0A6J4K3K1"/>
<name>A0A6J4K3K1_9SPHI</name>
<feature type="region of interest" description="Disordered" evidence="1">
    <location>
        <begin position="280"/>
        <end position="330"/>
    </location>
</feature>
<feature type="region of interest" description="Disordered" evidence="1">
    <location>
        <begin position="23"/>
        <end position="263"/>
    </location>
</feature>
<feature type="compositionally biased region" description="Basic residues" evidence="1">
    <location>
        <begin position="212"/>
        <end position="222"/>
    </location>
</feature>
<feature type="compositionally biased region" description="Low complexity" evidence="1">
    <location>
        <begin position="226"/>
        <end position="235"/>
    </location>
</feature>
<feature type="compositionally biased region" description="Basic and acidic residues" evidence="1">
    <location>
        <begin position="247"/>
        <end position="260"/>
    </location>
</feature>
<sequence length="330" mass="35036">EKVQEEVFARVSSRYGRHYVGVGCHGGTGPVPGAVRRTGPGSRRGEGGRQSVHLFQAPALARLPAIGRHGRRTGLRRGRPHRASRRPRAARTGGGRPAQSRSRRAGGRPGGVHADHGAERRHAAARGNGPQNGRRAGHPQLPHRLARLPARPRRTRQPGGVSPEAGRAGGAGQKVRHPGGIPEPRGYAPGRSLVGLVAGAQGPGPAVDRLPVRHPPRDRGRRQFVAARAATAAPLHPHPRRQGLPLDRQKRQISRGERTAGRRHGRLCEVPGARENLRAARPFLAAPGVPAGRRRKRGQDPEHSTGRSHCRHAPGPAYTAGLAHGGGTGV</sequence>
<protein>
    <submittedName>
        <fullName evidence="2">Uncharacterized protein</fullName>
    </submittedName>
</protein>
<proteinExistence type="predicted"/>